<proteinExistence type="predicted"/>
<dbReference type="InterPro" id="IPR036812">
    <property type="entry name" value="NAD(P)_OxRdtase_dom_sf"/>
</dbReference>
<dbReference type="CDD" id="cd19163">
    <property type="entry name" value="AKR_galDH"/>
    <property type="match status" value="1"/>
</dbReference>
<evidence type="ECO:0000313" key="2">
    <source>
        <dbReference type="EMBL" id="GGZ74553.1"/>
    </source>
</evidence>
<feature type="domain" description="NADP-dependent oxidoreductase" evidence="1">
    <location>
        <begin position="17"/>
        <end position="294"/>
    </location>
</feature>
<dbReference type="GO" id="GO:0010349">
    <property type="term" value="F:L-galactose dehydrogenase activity"/>
    <property type="evidence" value="ECO:0007669"/>
    <property type="project" value="InterPro"/>
</dbReference>
<organism evidence="2 3">
    <name type="scientific">Paraglaciecola chathamensis</name>
    <dbReference type="NCBI Taxonomy" id="368405"/>
    <lineage>
        <taxon>Bacteria</taxon>
        <taxon>Pseudomonadati</taxon>
        <taxon>Pseudomonadota</taxon>
        <taxon>Gammaproteobacteria</taxon>
        <taxon>Alteromonadales</taxon>
        <taxon>Alteromonadaceae</taxon>
        <taxon>Paraglaciecola</taxon>
    </lineage>
</organism>
<sequence length="312" mass="34015">MNYRQLGKTDLKLSQVSYGASPLGSVFRNISEQEGIKTVHSALDLGINYLDVSPYYGDTAAETVLGKALKGISRDKYILSTKAGRYGPDFADFDFSAQRIEASLDESCARLGVNEADILFLHDIEFADMRQVLEESIPCLLALKKAGRIRYAGVTGYPLKVFSEVISQYEIDCILTYCRYALYDSSLTSIIPKLDEASVGIINASPTGMGLLTERGAPDWHPGNERLKQASLKAVSLCQSKGVDITALALQFAIDHPSIASTLVGTANPANIAKNVEWASRQADAALVSEVQQIFADVPCTWPSGYEQNQDR</sequence>
<dbReference type="EMBL" id="BMZC01000011">
    <property type="protein sequence ID" value="GGZ74553.1"/>
    <property type="molecule type" value="Genomic_DNA"/>
</dbReference>
<dbReference type="Gene3D" id="3.20.20.100">
    <property type="entry name" value="NADP-dependent oxidoreductase domain"/>
    <property type="match status" value="1"/>
</dbReference>
<evidence type="ECO:0000259" key="1">
    <source>
        <dbReference type="Pfam" id="PF00248"/>
    </source>
</evidence>
<name>A0A8H9M502_9ALTE</name>
<dbReference type="InterPro" id="IPR044479">
    <property type="entry name" value="LGALDH-like"/>
</dbReference>
<dbReference type="InterPro" id="IPR020471">
    <property type="entry name" value="AKR"/>
</dbReference>
<reference evidence="2" key="1">
    <citation type="journal article" date="2014" name="Int. J. Syst. Evol. Microbiol.">
        <title>Complete genome sequence of Corynebacterium casei LMG S-19264T (=DSM 44701T), isolated from a smear-ripened cheese.</title>
        <authorList>
            <consortium name="US DOE Joint Genome Institute (JGI-PGF)"/>
            <person name="Walter F."/>
            <person name="Albersmeier A."/>
            <person name="Kalinowski J."/>
            <person name="Ruckert C."/>
        </authorList>
    </citation>
    <scope>NUCLEOTIDE SEQUENCE</scope>
    <source>
        <strain evidence="2">KCTC 32337</strain>
    </source>
</reference>
<dbReference type="InterPro" id="IPR023210">
    <property type="entry name" value="NADP_OxRdtase_dom"/>
</dbReference>
<accession>A0A8H9M502</accession>
<dbReference type="PANTHER" id="PTHR42686">
    <property type="entry name" value="GH17980P-RELATED"/>
    <property type="match status" value="1"/>
</dbReference>
<dbReference type="PANTHER" id="PTHR42686:SF1">
    <property type="entry name" value="GH17980P-RELATED"/>
    <property type="match status" value="1"/>
</dbReference>
<reference evidence="2" key="2">
    <citation type="submission" date="2020-09" db="EMBL/GenBank/DDBJ databases">
        <authorList>
            <person name="Sun Q."/>
            <person name="Kim S."/>
        </authorList>
    </citation>
    <scope>NUCLEOTIDE SEQUENCE</scope>
    <source>
        <strain evidence="2">KCTC 32337</strain>
    </source>
</reference>
<dbReference type="AlphaFoldDB" id="A0A8H9M502"/>
<dbReference type="Pfam" id="PF00248">
    <property type="entry name" value="Aldo_ket_red"/>
    <property type="match status" value="1"/>
</dbReference>
<dbReference type="Proteomes" id="UP000622604">
    <property type="component" value="Unassembled WGS sequence"/>
</dbReference>
<gene>
    <name evidence="2" type="ORF">GCM10011274_36150</name>
</gene>
<dbReference type="RefSeq" id="WP_191866830.1">
    <property type="nucleotide sequence ID" value="NZ_BMZC01000011.1"/>
</dbReference>
<dbReference type="SUPFAM" id="SSF51430">
    <property type="entry name" value="NAD(P)-linked oxidoreductase"/>
    <property type="match status" value="1"/>
</dbReference>
<comment type="caution">
    <text evidence="2">The sequence shown here is derived from an EMBL/GenBank/DDBJ whole genome shotgun (WGS) entry which is preliminary data.</text>
</comment>
<protein>
    <submittedName>
        <fullName evidence="2">Oxidoreductase</fullName>
    </submittedName>
</protein>
<evidence type="ECO:0000313" key="3">
    <source>
        <dbReference type="Proteomes" id="UP000622604"/>
    </source>
</evidence>
<dbReference type="GO" id="GO:0005829">
    <property type="term" value="C:cytosol"/>
    <property type="evidence" value="ECO:0007669"/>
    <property type="project" value="TreeGrafter"/>
</dbReference>